<feature type="domain" description="Cadherin" evidence="2">
    <location>
        <begin position="634"/>
        <end position="722"/>
    </location>
</feature>
<feature type="domain" description="Cadherin" evidence="2">
    <location>
        <begin position="550"/>
        <end position="629"/>
    </location>
</feature>
<feature type="domain" description="Cadherin" evidence="2">
    <location>
        <begin position="1099"/>
        <end position="1187"/>
    </location>
</feature>
<feature type="domain" description="Cadherin" evidence="2">
    <location>
        <begin position="1378"/>
        <end position="1466"/>
    </location>
</feature>
<feature type="domain" description="Cadherin" evidence="2">
    <location>
        <begin position="820"/>
        <end position="908"/>
    </location>
</feature>
<feature type="domain" description="Cadherin" evidence="2">
    <location>
        <begin position="1294"/>
        <end position="1373"/>
    </location>
</feature>
<dbReference type="SUPFAM" id="SSF49313">
    <property type="entry name" value="Cadherin-like"/>
    <property type="match status" value="1"/>
</dbReference>
<dbReference type="GO" id="GO:0016020">
    <property type="term" value="C:membrane"/>
    <property type="evidence" value="ECO:0007669"/>
    <property type="project" value="InterPro"/>
</dbReference>
<dbReference type="CDD" id="cd11304">
    <property type="entry name" value="Cadherin_repeat"/>
    <property type="match status" value="2"/>
</dbReference>
<feature type="domain" description="Cadherin" evidence="2">
    <location>
        <begin position="157"/>
        <end position="257"/>
    </location>
</feature>
<dbReference type="STRING" id="522772.Dacet_2503"/>
<dbReference type="Proteomes" id="UP000002012">
    <property type="component" value="Chromosome"/>
</dbReference>
<feature type="domain" description="VWFA" evidence="1">
    <location>
        <begin position="2494"/>
        <end position="2682"/>
    </location>
</feature>
<dbReference type="InterPro" id="IPR002035">
    <property type="entry name" value="VWF_A"/>
</dbReference>
<feature type="domain" description="Cadherin" evidence="2">
    <location>
        <begin position="448"/>
        <end position="536"/>
    </location>
</feature>
<evidence type="ECO:0000259" key="2">
    <source>
        <dbReference type="PROSITE" id="PS50268"/>
    </source>
</evidence>
<feature type="domain" description="Cadherin" evidence="2">
    <location>
        <begin position="1471"/>
        <end position="1559"/>
    </location>
</feature>
<sequence length="3226" mass="333629">MAQSIGTVKSVNGYVVARTPEGEERTLSVGDIVSKDELVITSPGSNIIIALNNGEEIQMDGGQAVAMDDTVIGDMDAGDVEADALAIQQALERGENIEDLEDATATGEEDLANSFALSFLPGDMTQGNVGAYLLDASDVGNGADDGLFADEQGSNGEDSTIPVAVADNATVNEDGTITIAVLDNDYDEDGDTLTVSIATQPANGIVVVNSDGTVTYTPAADYNGTDSFTYTVSDGKGGTDIATVNLTVNPVNDNPVAVDDIVTLDEDAATVINVLDNDSDLDGDDLTVSIATQPEHGTVVVNSDGTVTYTPAADYNGTDSFTYTVSDGKGGTDTATVNLTVNPVNDNPVAVDDIVTLDEDAATVINVLSNDSDLDGDDLAVSIAAQPEHGTVVVNSDGTVTYTPAADYNGTDSFTYTVSDGKGGTDTATVNLTVNPVNDNPVAVDDIVTLDEDAATVINVLDNDSDLDGDDLTVSIAAQPEHGTVVVNSDGTVTYTPAADYNGTDSFTYTVSDGKGGTDTATVNLTVNPVNDNPVAVDDIVTLDEDAATVINVLSNDSDLDGDELTVSIATQPEHGTVVVNSDGTVTYTPAADYNGTDSFTYTVSDGKGGTDTATVNLTVNPVNDNPVAVDDIVTLDEDAATVINVLDNDSDLDGDALTVSIAAQPEHGTVVVNSDGTVTYTPAADYNGTDSFTYTVSDGKGGTDTATVNLTVNPVNDNPVAVDDIVTLDEDAATVINVLSNDSDLDGDDLAVSIATQPEHGTVVVNSDGTVTYTPAADYNGTDSFTYTVSDGKGGTDTATVNLTVNPVNDNPVAVDDIVTLDEDAATVINVLDNDSDLDGDDLTVSIATQPEHGTVVVNSDGTVTYTPAADYNGTDSFTYTVSDGKGGTDTATVNLTVNPVNDNPVAVDDIVTLDEDAATVINVLDNDSDLDGDDLTVSIATQPEHGTVVVNSDGTVTYTPAADYNGTDSFTYTVSDGKGGTDTATVNLTVNPVNDNPVAVDDIVTLDEDAATVINVLSNDSDLDGDDLAVSIATQPEHGTVVVNSDGTVTYTPAADYNGTDSFTYTVSDGKGGTDTATVNLTVNPVNDNPVAVDDIVTLDEDAATVINVLDNDSDLDGDDLTVSIATQPEHGTVVVNSDGTVTYTPAADYNGTDSFTYTVSDGKGGTDTATVNLTVNPVNDNPVAVDDIVTLDEDAATVINVLDNDSDLDGDDLTVSIATQPEHGTVVVNSDGTVTYTPAADYNGTDSFTYTVSDGKGGTDTATVNLTVNPVNDNPVAVDDIVTLDEDAATVINVLSNDSDLDGDDLAVSIAAQPEHGTVVVNSDGTVTYTPAADYNGTDSFTYTVSDGKGGTDTATVNLTVNPVNDNPVAVDDIVTLDEDAATVINVLDNDSDLDGDALTVSIAAQPEHGTVVVNSDGTVTYTPAADYNGTDSFTYTVSDGKGGTDTATVNLTVNPVNDNPVAVDDIVTLDEDAATVINVLDNDSDLDGDDLTVSIAAQPEHGTVVVNSDGTVTYTPAADYNGTDSFTYTVSDGKGGTDTATVNLTVNPVNDNPVAVDDIVTLDEDAATVINVLSNDSDLDGDELTVSIATQPEHGTVVVNSDGTVTYTPAADYNGTDSFTYTVSDGKGGTDTATVNLTVNPVNDNPVAVDDINSVTASDQGNGITLPTAEATLTEISTGGNNSDIDLNGYETIEGGDMYLNDNIKGNSGNNLIVVGDTFGGNNILAANGDDVIVISGDIKGYTHISGGGGYDIVVLGKEESAYEVQWMTTNNGTISDGILDIESGGVLNVNNVEDLRFGGISEATIEYEVNIATSDTDLDIESYTLSVINATLNQGTDNGDGTWTVTPDQLEGLKAIPTGSGEVSVGEVNVNVDPADLDGSIPGDGTDADSMVYGNVLSNDSDVDGDDLHVADVDGKDVNGETVIEGEYGTLTIKPDGSYTYELDNSNPDVSGLGSNDTLVDSFDYTVSDGTGTDAAKLNITINGANDAPVISVENQETTVSYVSEEASYNNVVGLYLLNEAGEPELVKILETNADYSERGIAFEEGNFGTYSGDGSDLHFFIIADGYKAGVDYDSISFEKQDDGSYKVLYQSGDNTVELNKNVYFDDASMNPQDVNHFNVNVTEDGVTVVGVEDLAPNVSDEDYDDVVMNLETHGVTFTEDGSAVYIAKDVSISDSDDTTMTVLTVTLNNMQAGDVLSVDESILPDGLAYTIDGNVITFTNVDPDVEMPNADFETAVTSVMFENTSDTPDTSDREFSITVSDGDDNSNTATISVGVAAANDAPVAMDDSTALDEDSSVVINVLENDVDPDGDALNLSIAAQPEHGTVVVNSDGTVTYTPAADYSGTDSFTYTVSDGKGGTDTATVNLTVNPTGDAPVAVNDTQLVNEDGSVSIDVLANDKDADGDTLTVTEVGEAANGTVTINDDGTIQYTPDENFNGADSFTYTISDGNGGTDIATVTVNVAPVNDAPVAVDDNATFNESTVEIGSVNLVLVLDSSGSMGSNGMALAESALKALIGKYGDSLNSVMLVDFDTDARLVYSADGDKWMTGDEAQAALDNSSNFRSGGYTDYDDAISAVQDNYSGAPAADNTYVYFLSDGEPSSYSYAINDTERAEWVSFLEGSDIDQVYAVGVGRGVSQTDSDLKDVAWTSDPDGNHDGNVMIVLDADDLSAQLNSTVNLNTVEGNLIDNDYDADGDSLEIASVTYGDETYTFDGSGTDSHEFDLGDAGFVKIYANGQYEYSAGVNVESNVTADVSYVVADTSGATSSAVLHLTTIDGEPVAADNFAQADFMYVQTVGTVQLEDGNNTYWGATGSVTNIEVGADDLVEFEYSAADYGINNTLEWTLVSLDGTVISTDSITVTADSGKITFNDIEAGNYNLLVSMYDRTGDGDTMNLSGAVKIVSSTKPDGQFEIVLGLIAGNVLSDPNYNLEGADAYGATDTVGSDGASLYIYTGTGYEAVGSDGATVTNEYGSLHIDQDGSYEFNPASGVDIGTVTSFQYALVEEGADPNAGSGDFDTANLVIKLGADTDSVNLIEGDGSDITGTSGDDVIIGTEGSESINAGDGDDFIDGHGGGDNIQAGAGDDTIVYHAGDTVDGGDGTDTLLILDNNHIDFSSLHDVSNIEVIALGSEENQIIDNLSISDVLNITDDDNLLQVTGSEGDQVDMSDWVKGDNGMFTASDGSDVSVHINGDFSFDADSKIITFGAMSDDGTQNGGDTSQG</sequence>
<name>D4H4D4_DENA2</name>
<dbReference type="NCBIfam" id="TIGR01965">
    <property type="entry name" value="VCBS_repeat"/>
    <property type="match status" value="1"/>
</dbReference>
<dbReference type="PROSITE" id="PS50268">
    <property type="entry name" value="CADHERIN_2"/>
    <property type="match status" value="16"/>
</dbReference>
<dbReference type="InterPro" id="IPR036465">
    <property type="entry name" value="vWFA_dom_sf"/>
</dbReference>
<dbReference type="OrthoDB" id="9813456at2"/>
<dbReference type="InParanoid" id="D4H4D4"/>
<evidence type="ECO:0000313" key="4">
    <source>
        <dbReference type="Proteomes" id="UP000002012"/>
    </source>
</evidence>
<dbReference type="InterPro" id="IPR010221">
    <property type="entry name" value="VCBS_dom"/>
</dbReference>
<dbReference type="Pfam" id="PF13519">
    <property type="entry name" value="VWA_2"/>
    <property type="match status" value="1"/>
</dbReference>
<dbReference type="PANTHER" id="PTHR34720">
    <property type="entry name" value="MICROCYSTIN DEPENDENT PROTEIN"/>
    <property type="match status" value="1"/>
</dbReference>
<evidence type="ECO:0000259" key="1">
    <source>
        <dbReference type="PROSITE" id="PS50234"/>
    </source>
</evidence>
<dbReference type="NCBIfam" id="NF012211">
    <property type="entry name" value="tand_rpt_95"/>
    <property type="match status" value="19"/>
</dbReference>
<dbReference type="HOGENOM" id="CLU_224968_0_0_0"/>
<dbReference type="Gene3D" id="2.60.40.2810">
    <property type="match status" value="1"/>
</dbReference>
<dbReference type="NCBIfam" id="NF033682">
    <property type="entry name" value="retention_LapA"/>
    <property type="match status" value="1"/>
</dbReference>
<dbReference type="InterPro" id="IPR047777">
    <property type="entry name" value="LapA-like_RM"/>
</dbReference>
<dbReference type="Gene3D" id="2.60.40.10">
    <property type="entry name" value="Immunoglobulins"/>
    <property type="match status" value="1"/>
</dbReference>
<dbReference type="Gene3D" id="3.40.50.410">
    <property type="entry name" value="von Willebrand factor, type A domain"/>
    <property type="match status" value="1"/>
</dbReference>
<dbReference type="EMBL" id="CP001968">
    <property type="protein sequence ID" value="ADD69263.1"/>
    <property type="molecule type" value="Genomic_DNA"/>
</dbReference>
<dbReference type="PaxDb" id="522772-Dacet_2503"/>
<feature type="domain" description="Cadherin" evidence="2">
    <location>
        <begin position="262"/>
        <end position="350"/>
    </location>
</feature>
<reference evidence="3 4" key="1">
    <citation type="journal article" date="2010" name="Stand. Genomic Sci.">
        <title>Complete genome sequence of Denitrovibrio acetiphilus type strain (N2460).</title>
        <authorList>
            <person name="Kiss H."/>
            <person name="Lang E."/>
            <person name="Lapidus A."/>
            <person name="Copeland A."/>
            <person name="Nolan M."/>
            <person name="Glavina Del Rio T."/>
            <person name="Chen F."/>
            <person name="Lucas S."/>
            <person name="Tice H."/>
            <person name="Cheng J.F."/>
            <person name="Han C."/>
            <person name="Goodwin L."/>
            <person name="Pitluck S."/>
            <person name="Liolios K."/>
            <person name="Pati A."/>
            <person name="Ivanova N."/>
            <person name="Mavromatis K."/>
            <person name="Chen A."/>
            <person name="Palaniappan K."/>
            <person name="Land M."/>
            <person name="Hauser L."/>
            <person name="Chang Y.J."/>
            <person name="Jeffries C.D."/>
            <person name="Detter J.C."/>
            <person name="Brettin T."/>
            <person name="Spring S."/>
            <person name="Rohde M."/>
            <person name="Goker M."/>
            <person name="Woyke T."/>
            <person name="Bristow J."/>
            <person name="Eisen J.A."/>
            <person name="Markowitz V."/>
            <person name="Hugenholtz P."/>
            <person name="Kyrpides N.C."/>
            <person name="Klenk H.P."/>
        </authorList>
    </citation>
    <scope>NUCLEOTIDE SEQUENCE [LARGE SCALE GENOMIC DNA]</scope>
    <source>
        <strain evidence="4">DSM 12809 / NBRC 114555 / N2460</strain>
    </source>
</reference>
<evidence type="ECO:0000313" key="3">
    <source>
        <dbReference type="EMBL" id="ADD69263.1"/>
    </source>
</evidence>
<feature type="domain" description="Cadherin" evidence="2">
    <location>
        <begin position="1015"/>
        <end position="1094"/>
    </location>
</feature>
<dbReference type="InterPro" id="IPR015919">
    <property type="entry name" value="Cadherin-like_sf"/>
</dbReference>
<dbReference type="InterPro" id="IPR011049">
    <property type="entry name" value="Serralysin-like_metalloprot_C"/>
</dbReference>
<protein>
    <submittedName>
        <fullName evidence="3">Outer membrane adhesin like protein</fullName>
    </submittedName>
</protein>
<proteinExistence type="predicted"/>
<dbReference type="PROSITE" id="PS50234">
    <property type="entry name" value="VWFA"/>
    <property type="match status" value="1"/>
</dbReference>
<dbReference type="Pfam" id="PF17963">
    <property type="entry name" value="Big_9"/>
    <property type="match status" value="19"/>
</dbReference>
<feature type="domain" description="Cadherin" evidence="2">
    <location>
        <begin position="364"/>
        <end position="443"/>
    </location>
</feature>
<dbReference type="PANTHER" id="PTHR34720:SF9">
    <property type="entry name" value="BLR4714 PROTEIN"/>
    <property type="match status" value="1"/>
</dbReference>
<organism evidence="3 4">
    <name type="scientific">Denitrovibrio acetiphilus (strain DSM 12809 / NBRC 114555 / N2460)</name>
    <dbReference type="NCBI Taxonomy" id="522772"/>
    <lineage>
        <taxon>Bacteria</taxon>
        <taxon>Pseudomonadati</taxon>
        <taxon>Deferribacterota</taxon>
        <taxon>Deferribacteres</taxon>
        <taxon>Deferribacterales</taxon>
        <taxon>Geovibrionaceae</taxon>
        <taxon>Denitrovibrio</taxon>
    </lineage>
</organism>
<dbReference type="CDD" id="cd00198">
    <property type="entry name" value="vWFA"/>
    <property type="match status" value="1"/>
</dbReference>
<dbReference type="Gene3D" id="2.60.40.3440">
    <property type="match status" value="17"/>
</dbReference>
<dbReference type="GO" id="GO:0005509">
    <property type="term" value="F:calcium ion binding"/>
    <property type="evidence" value="ECO:0007669"/>
    <property type="project" value="InterPro"/>
</dbReference>
<accession>D4H4D4</accession>
<dbReference type="GO" id="GO:0007156">
    <property type="term" value="P:homophilic cell adhesion via plasma membrane adhesion molecules"/>
    <property type="evidence" value="ECO:0007669"/>
    <property type="project" value="InterPro"/>
</dbReference>
<keyword evidence="4" id="KW-1185">Reference proteome</keyword>
<dbReference type="InterPro" id="IPR013783">
    <property type="entry name" value="Ig-like_fold"/>
</dbReference>
<dbReference type="SMART" id="SM00327">
    <property type="entry name" value="VWA"/>
    <property type="match status" value="1"/>
</dbReference>
<feature type="domain" description="Cadherin" evidence="2">
    <location>
        <begin position="913"/>
        <end position="1001"/>
    </location>
</feature>
<dbReference type="eggNOG" id="COG2304">
    <property type="taxonomic scope" value="Bacteria"/>
</dbReference>
<feature type="domain" description="Cadherin" evidence="2">
    <location>
        <begin position="1573"/>
        <end position="1652"/>
    </location>
</feature>
<dbReference type="InterPro" id="IPR002126">
    <property type="entry name" value="Cadherin-like_dom"/>
</dbReference>
<feature type="domain" description="Cadherin" evidence="2">
    <location>
        <begin position="1192"/>
        <end position="1280"/>
    </location>
</feature>
<dbReference type="SUPFAM" id="SSF51120">
    <property type="entry name" value="beta-Roll"/>
    <property type="match status" value="1"/>
</dbReference>
<gene>
    <name evidence="3" type="ordered locus">Dacet_2503</name>
</gene>
<feature type="domain" description="Cadherin" evidence="2">
    <location>
        <begin position="736"/>
        <end position="815"/>
    </location>
</feature>
<dbReference type="RefSeq" id="WP_013011764.1">
    <property type="nucleotide sequence ID" value="NC_013943.1"/>
</dbReference>
<dbReference type="SUPFAM" id="SSF53300">
    <property type="entry name" value="vWA-like"/>
    <property type="match status" value="1"/>
</dbReference>
<dbReference type="KEGG" id="dap:Dacet_2503"/>